<evidence type="ECO:0000313" key="3">
    <source>
        <dbReference type="Proteomes" id="UP001279410"/>
    </source>
</evidence>
<dbReference type="AlphaFoldDB" id="A0AAD3N8S3"/>
<comment type="caution">
    <text evidence="2">The sequence shown here is derived from an EMBL/GenBank/DDBJ whole genome shotgun (WGS) entry which is preliminary data.</text>
</comment>
<proteinExistence type="predicted"/>
<dbReference type="EMBL" id="BRZM01000110">
    <property type="protein sequence ID" value="GLD67417.1"/>
    <property type="molecule type" value="Genomic_DNA"/>
</dbReference>
<protein>
    <submittedName>
        <fullName evidence="2">Par-3 family cell polarity regulator beta a isoform X1</fullName>
    </submittedName>
</protein>
<feature type="region of interest" description="Disordered" evidence="1">
    <location>
        <begin position="1"/>
        <end position="40"/>
    </location>
</feature>
<evidence type="ECO:0000313" key="2">
    <source>
        <dbReference type="EMBL" id="GLD67417.1"/>
    </source>
</evidence>
<evidence type="ECO:0000256" key="1">
    <source>
        <dbReference type="SAM" id="MobiDB-lite"/>
    </source>
</evidence>
<dbReference type="Proteomes" id="UP001279410">
    <property type="component" value="Unassembled WGS sequence"/>
</dbReference>
<name>A0AAD3N8S3_LATJO</name>
<organism evidence="2 3">
    <name type="scientific">Lates japonicus</name>
    <name type="common">Japanese lates</name>
    <dbReference type="NCBI Taxonomy" id="270547"/>
    <lineage>
        <taxon>Eukaryota</taxon>
        <taxon>Metazoa</taxon>
        <taxon>Chordata</taxon>
        <taxon>Craniata</taxon>
        <taxon>Vertebrata</taxon>
        <taxon>Euteleostomi</taxon>
        <taxon>Actinopterygii</taxon>
        <taxon>Neopterygii</taxon>
        <taxon>Teleostei</taxon>
        <taxon>Neoteleostei</taxon>
        <taxon>Acanthomorphata</taxon>
        <taxon>Carangaria</taxon>
        <taxon>Carangaria incertae sedis</taxon>
        <taxon>Centropomidae</taxon>
        <taxon>Lates</taxon>
    </lineage>
</organism>
<gene>
    <name evidence="2" type="ORF">AKAME5_001876400</name>
</gene>
<reference evidence="2" key="1">
    <citation type="submission" date="2022-08" db="EMBL/GenBank/DDBJ databases">
        <title>Genome sequencing of akame (Lates japonicus).</title>
        <authorList>
            <person name="Hashiguchi Y."/>
            <person name="Takahashi H."/>
        </authorList>
    </citation>
    <scope>NUCLEOTIDE SEQUENCE</scope>
    <source>
        <strain evidence="2">Kochi</strain>
    </source>
</reference>
<sequence>MYTVDTPLLVRSSSDSALAPPHEKTATPPPDHSSNGTPEPFSLIAHALLSARRLQMAHVPLYTVRSNPHPYSATPAALL</sequence>
<accession>A0AAD3N8S3</accession>
<keyword evidence="3" id="KW-1185">Reference proteome</keyword>